<keyword evidence="2" id="KW-0238">DNA-binding</keyword>
<accession>A0ABS4YZ71</accession>
<dbReference type="InterPro" id="IPR041657">
    <property type="entry name" value="HTH_17"/>
</dbReference>
<dbReference type="Pfam" id="PF12728">
    <property type="entry name" value="HTH_17"/>
    <property type="match status" value="1"/>
</dbReference>
<feature type="domain" description="Helix-turn-helix" evidence="1">
    <location>
        <begin position="6"/>
        <end position="55"/>
    </location>
</feature>
<comment type="caution">
    <text evidence="2">The sequence shown here is derived from an EMBL/GenBank/DDBJ whole genome shotgun (WGS) entry which is preliminary data.</text>
</comment>
<proteinExistence type="predicted"/>
<dbReference type="GO" id="GO:0003677">
    <property type="term" value="F:DNA binding"/>
    <property type="evidence" value="ECO:0007669"/>
    <property type="project" value="UniProtKB-KW"/>
</dbReference>
<organism evidence="2 3">
    <name type="scientific">Arthrobacter stackebrandtii</name>
    <dbReference type="NCBI Taxonomy" id="272161"/>
    <lineage>
        <taxon>Bacteria</taxon>
        <taxon>Bacillati</taxon>
        <taxon>Actinomycetota</taxon>
        <taxon>Actinomycetes</taxon>
        <taxon>Micrococcales</taxon>
        <taxon>Micrococcaceae</taxon>
        <taxon>Arthrobacter</taxon>
    </lineage>
</organism>
<protein>
    <submittedName>
        <fullName evidence="2">DNA-binding transcriptional regulator AlpA</fullName>
    </submittedName>
</protein>
<dbReference type="EMBL" id="JAGIOI010000001">
    <property type="protein sequence ID" value="MBP2413780.1"/>
    <property type="molecule type" value="Genomic_DNA"/>
</dbReference>
<keyword evidence="3" id="KW-1185">Reference proteome</keyword>
<evidence type="ECO:0000313" key="2">
    <source>
        <dbReference type="EMBL" id="MBP2413780.1"/>
    </source>
</evidence>
<reference evidence="2 3" key="1">
    <citation type="submission" date="2021-03" db="EMBL/GenBank/DDBJ databases">
        <title>Sequencing the genomes of 1000 actinobacteria strains.</title>
        <authorList>
            <person name="Klenk H.-P."/>
        </authorList>
    </citation>
    <scope>NUCLEOTIDE SEQUENCE [LARGE SCALE GENOMIC DNA]</scope>
    <source>
        <strain evidence="2 3">DSM 16005</strain>
    </source>
</reference>
<evidence type="ECO:0000259" key="1">
    <source>
        <dbReference type="Pfam" id="PF12728"/>
    </source>
</evidence>
<gene>
    <name evidence="2" type="ORF">JOF48_002579</name>
</gene>
<sequence>MSNSEYLSRRQAADYLGLSVGWMATTGRACVPSYRVGGVMRYRRDELDAWVDSQRVARP</sequence>
<name>A0ABS4YZ71_9MICC</name>
<dbReference type="Proteomes" id="UP000711614">
    <property type="component" value="Unassembled WGS sequence"/>
</dbReference>
<evidence type="ECO:0000313" key="3">
    <source>
        <dbReference type="Proteomes" id="UP000711614"/>
    </source>
</evidence>